<dbReference type="Proteomes" id="UP001500266">
    <property type="component" value="Unassembled WGS sequence"/>
</dbReference>
<feature type="region of interest" description="Disordered" evidence="1">
    <location>
        <begin position="31"/>
        <end position="642"/>
    </location>
</feature>
<keyword evidence="4" id="KW-1185">Reference proteome</keyword>
<keyword evidence="2" id="KW-0812">Transmembrane</keyword>
<feature type="compositionally biased region" description="Gly residues" evidence="1">
    <location>
        <begin position="577"/>
        <end position="589"/>
    </location>
</feature>
<feature type="compositionally biased region" description="Gly residues" evidence="1">
    <location>
        <begin position="500"/>
        <end position="515"/>
    </location>
</feature>
<evidence type="ECO:0000256" key="2">
    <source>
        <dbReference type="SAM" id="Phobius"/>
    </source>
</evidence>
<keyword evidence="2" id="KW-1133">Transmembrane helix</keyword>
<accession>A0ABP7ZHB0</accession>
<evidence type="ECO:0000313" key="4">
    <source>
        <dbReference type="Proteomes" id="UP001500266"/>
    </source>
</evidence>
<sequence length="642" mass="63591">MTTYIVVFGLIVVVVLVVVLVALGLRASRAARDDDDDWMDSEAPPRGGYRSGGGPEEAPADDGYGYDGAYEDGYAQAGAGPEQAPQGGYDRRVAGGSGPLAAPTPASPPQAGDADEMADDDYWATITFDKPKFPWQHDKEEQPEVDPAEDPLLAQGQQNQAAGPGAPAMPGEPPMMNQQAPMGDMPGAPEPVPGGRGTGPQQVPQQPSSFPPAAHLSADPGATTHLSGDPGATSHLPGGDPQATANDPLPADLAGRQAQPPFGTGPQDQLAYGNADQSPFGPPPGGGADPSYGSGGPGGPGADQSSPYGGDPLGGGRHSAAPGPATGPSPRPDAFDRPLSPSGSGAQGGTDALGLPLGRTDEHPIRGLGDLGRPQEPGDPGGYGTTPPAPPPAASPSASPPPAPSAPAPSAPAAPSGASSGAASGGGDDHKLPTVDELLQRIQNERSAGSSTAPRPAPTASPDPSGGSPLNDPLNDPLGTKSSSSFGSSTGPWSAPPSSGTGGTGGYGSGQGGTDGYPTSPAYGDSSRGYDDPLNTGREPFGSSFPGPGEQPSSGGYGDFSGSSYGGDPLGLDSPQGTGGTPSGGGFGDPGATQAYGGYYNQQNPGAPQQGGQDQSGSYGSSYPGGPPRDPDDWESHRDYRR</sequence>
<evidence type="ECO:0008006" key="5">
    <source>
        <dbReference type="Google" id="ProtNLM"/>
    </source>
</evidence>
<comment type="caution">
    <text evidence="3">The sequence shown here is derived from an EMBL/GenBank/DDBJ whole genome shotgun (WGS) entry which is preliminary data.</text>
</comment>
<feature type="compositionally biased region" description="Low complexity" evidence="1">
    <location>
        <begin position="61"/>
        <end position="88"/>
    </location>
</feature>
<gene>
    <name evidence="3" type="ORF">GCM10022416_54440</name>
</gene>
<feature type="compositionally biased region" description="Low complexity" evidence="1">
    <location>
        <begin position="482"/>
        <end position="499"/>
    </location>
</feature>
<feature type="compositionally biased region" description="Pro residues" evidence="1">
    <location>
        <begin position="387"/>
        <end position="412"/>
    </location>
</feature>
<reference evidence="4" key="1">
    <citation type="journal article" date="2019" name="Int. J. Syst. Evol. Microbiol.">
        <title>The Global Catalogue of Microorganisms (GCM) 10K type strain sequencing project: providing services to taxonomists for standard genome sequencing and annotation.</title>
        <authorList>
            <consortium name="The Broad Institute Genomics Platform"/>
            <consortium name="The Broad Institute Genome Sequencing Center for Infectious Disease"/>
            <person name="Wu L."/>
            <person name="Ma J."/>
        </authorList>
    </citation>
    <scope>NUCLEOTIDE SEQUENCE [LARGE SCALE GENOMIC DNA]</scope>
    <source>
        <strain evidence="4">JCM 17316</strain>
    </source>
</reference>
<feature type="compositionally biased region" description="Low complexity" evidence="1">
    <location>
        <begin position="154"/>
        <end position="169"/>
    </location>
</feature>
<feature type="compositionally biased region" description="Low complexity" evidence="1">
    <location>
        <begin position="599"/>
        <end position="624"/>
    </location>
</feature>
<evidence type="ECO:0000256" key="1">
    <source>
        <dbReference type="SAM" id="MobiDB-lite"/>
    </source>
</evidence>
<feature type="compositionally biased region" description="Basic and acidic residues" evidence="1">
    <location>
        <begin position="129"/>
        <end position="142"/>
    </location>
</feature>
<dbReference type="EMBL" id="BAABDO010000123">
    <property type="protein sequence ID" value="GAA4154605.1"/>
    <property type="molecule type" value="Genomic_DNA"/>
</dbReference>
<proteinExistence type="predicted"/>
<feature type="compositionally biased region" description="Low complexity" evidence="1">
    <location>
        <begin position="199"/>
        <end position="212"/>
    </location>
</feature>
<evidence type="ECO:0000313" key="3">
    <source>
        <dbReference type="EMBL" id="GAA4154605.1"/>
    </source>
</evidence>
<feature type="compositionally biased region" description="Gly residues" evidence="1">
    <location>
        <begin position="555"/>
        <end position="569"/>
    </location>
</feature>
<feature type="compositionally biased region" description="Acidic residues" evidence="1">
    <location>
        <begin position="113"/>
        <end position="122"/>
    </location>
</feature>
<organism evidence="3 4">
    <name type="scientific">Actinomadura keratinilytica</name>
    <dbReference type="NCBI Taxonomy" id="547461"/>
    <lineage>
        <taxon>Bacteria</taxon>
        <taxon>Bacillati</taxon>
        <taxon>Actinomycetota</taxon>
        <taxon>Actinomycetes</taxon>
        <taxon>Streptosporangiales</taxon>
        <taxon>Thermomonosporaceae</taxon>
        <taxon>Actinomadura</taxon>
    </lineage>
</organism>
<feature type="compositionally biased region" description="Low complexity" evidence="1">
    <location>
        <begin position="413"/>
        <end position="422"/>
    </location>
</feature>
<protein>
    <recommendedName>
        <fullName evidence="5">Large adhesin</fullName>
    </recommendedName>
</protein>
<feature type="compositionally biased region" description="Basic and acidic residues" evidence="1">
    <location>
        <begin position="629"/>
        <end position="642"/>
    </location>
</feature>
<feature type="transmembrane region" description="Helical" evidence="2">
    <location>
        <begin position="6"/>
        <end position="25"/>
    </location>
</feature>
<dbReference type="RefSeq" id="WP_345024501.1">
    <property type="nucleotide sequence ID" value="NZ_BAABDO010000123.1"/>
</dbReference>
<name>A0ABP7ZHB0_9ACTN</name>
<keyword evidence="2" id="KW-0472">Membrane</keyword>